<evidence type="ECO:0000256" key="1">
    <source>
        <dbReference type="ARBA" id="ARBA00004141"/>
    </source>
</evidence>
<feature type="region of interest" description="Disordered" evidence="13">
    <location>
        <begin position="1"/>
        <end position="29"/>
    </location>
</feature>
<keyword evidence="17" id="KW-1185">Reference proteome</keyword>
<gene>
    <name evidence="16" type="ORF">FVE85_8496</name>
</gene>
<evidence type="ECO:0000256" key="9">
    <source>
        <dbReference type="ARBA" id="ARBA00023098"/>
    </source>
</evidence>
<dbReference type="InterPro" id="IPR015876">
    <property type="entry name" value="Acyl-CoA_DS"/>
</dbReference>
<comment type="subcellular location">
    <subcellularLocation>
        <location evidence="1">Membrane</location>
        <topology evidence="1">Multi-pass membrane protein</topology>
    </subcellularLocation>
</comment>
<evidence type="ECO:0000256" key="11">
    <source>
        <dbReference type="ARBA" id="ARBA00023160"/>
    </source>
</evidence>
<evidence type="ECO:0000259" key="15">
    <source>
        <dbReference type="Pfam" id="PF00487"/>
    </source>
</evidence>
<dbReference type="InterPro" id="IPR005804">
    <property type="entry name" value="FA_desaturase_dom"/>
</dbReference>
<feature type="transmembrane region" description="Helical" evidence="14">
    <location>
        <begin position="232"/>
        <end position="252"/>
    </location>
</feature>
<proteinExistence type="inferred from homology"/>
<keyword evidence="4 12" id="KW-0812">Transmembrane</keyword>
<comment type="similarity">
    <text evidence="2 12">Belongs to the fatty acid desaturase type 1 family.</text>
</comment>
<reference evidence="17" key="1">
    <citation type="journal article" date="2019" name="Nat. Commun.">
        <title>Expansion of phycobilisome linker gene families in mesophilic red algae.</title>
        <authorList>
            <person name="Lee J."/>
            <person name="Kim D."/>
            <person name="Bhattacharya D."/>
            <person name="Yoon H.S."/>
        </authorList>
    </citation>
    <scope>NUCLEOTIDE SEQUENCE [LARGE SCALE GENOMIC DNA]</scope>
    <source>
        <strain evidence="17">CCMP 1328</strain>
    </source>
</reference>
<protein>
    <submittedName>
        <fullName evidence="16">Acyl-CoA 5-desaturase AL21</fullName>
    </submittedName>
</protein>
<feature type="region of interest" description="Disordered" evidence="13">
    <location>
        <begin position="361"/>
        <end position="387"/>
    </location>
</feature>
<keyword evidence="9" id="KW-0443">Lipid metabolism</keyword>
<comment type="domain">
    <text evidence="12">The histidine box domains are involved in binding the catalytic metal ions.</text>
</comment>
<keyword evidence="3 12" id="KW-0444">Lipid biosynthesis</keyword>
<evidence type="ECO:0000256" key="10">
    <source>
        <dbReference type="ARBA" id="ARBA00023136"/>
    </source>
</evidence>
<feature type="transmembrane region" description="Helical" evidence="14">
    <location>
        <begin position="150"/>
        <end position="170"/>
    </location>
</feature>
<dbReference type="GO" id="GO:0006633">
    <property type="term" value="P:fatty acid biosynthetic process"/>
    <property type="evidence" value="ECO:0007669"/>
    <property type="project" value="UniProtKB-KW"/>
</dbReference>
<dbReference type="Proteomes" id="UP000324585">
    <property type="component" value="Unassembled WGS sequence"/>
</dbReference>
<keyword evidence="7 12" id="KW-0560">Oxidoreductase</keyword>
<comment type="cofactor">
    <cofactor evidence="12">
        <name>Fe(2+)</name>
        <dbReference type="ChEBI" id="CHEBI:29033"/>
    </cofactor>
</comment>
<evidence type="ECO:0000256" key="7">
    <source>
        <dbReference type="ARBA" id="ARBA00023002"/>
    </source>
</evidence>
<dbReference type="Pfam" id="PF00487">
    <property type="entry name" value="FA_desaturase"/>
    <property type="match status" value="1"/>
</dbReference>
<feature type="transmembrane region" description="Helical" evidence="14">
    <location>
        <begin position="116"/>
        <end position="138"/>
    </location>
</feature>
<dbReference type="PANTHER" id="PTHR11351">
    <property type="entry name" value="ACYL-COA DESATURASE"/>
    <property type="match status" value="1"/>
</dbReference>
<feature type="transmembrane region" description="Helical" evidence="14">
    <location>
        <begin position="78"/>
        <end position="104"/>
    </location>
</feature>
<dbReference type="EMBL" id="VRMN01000011">
    <property type="protein sequence ID" value="KAA8492014.1"/>
    <property type="molecule type" value="Genomic_DNA"/>
</dbReference>
<sequence>MGLDAAEHEGSHAARRRGAHDAQHGPRWRGERAALAREHTLAHVDAKLHDAATLPQAHQESVLQRSGAKMSRPQSLSWIELMTSFNVLVFFGVHVGSLIAFWFSPSTPGTLDRRQNLALALVNYCVRMFGITAGYHRFFAHRSYKTSRVFQFILAVVGAASWQKGVLWWASWHRHHHRTADTQEDAHTPKKGFWWSHFGWFLFSNEYSEIKWELIPDLAAYPELRLLEKLHFVPGLVLAAACFCYGGIRAFLWGFCVSTTLLWHATFTINSLSHMYGSQRYKCEFHSECDARNNAFLALITLGEGWHNNHHSSMGSVRQGLAWYEFDVSFYTLSILRMVGLVFGFRDPPYEELERRRLRPGAVADGQKPPCVLQGTEQTSKPSTHDRLRAPGRGIASQNADQLKLVGLHDICDLDLLECSPMTSCDSVPESAPL</sequence>
<keyword evidence="10 14" id="KW-0472">Membrane</keyword>
<feature type="compositionally biased region" description="Basic and acidic residues" evidence="13">
    <location>
        <begin position="19"/>
        <end position="29"/>
    </location>
</feature>
<dbReference type="GO" id="GO:0016717">
    <property type="term" value="F:oxidoreductase activity, acting on paired donors, with oxidation of a pair of donors resulting in the reduction of molecular oxygen to two molecules of water"/>
    <property type="evidence" value="ECO:0007669"/>
    <property type="project" value="InterPro"/>
</dbReference>
<evidence type="ECO:0000313" key="16">
    <source>
        <dbReference type="EMBL" id="KAA8492014.1"/>
    </source>
</evidence>
<organism evidence="16 17">
    <name type="scientific">Porphyridium purpureum</name>
    <name type="common">Red alga</name>
    <name type="synonym">Porphyridium cruentum</name>
    <dbReference type="NCBI Taxonomy" id="35688"/>
    <lineage>
        <taxon>Eukaryota</taxon>
        <taxon>Rhodophyta</taxon>
        <taxon>Bangiophyceae</taxon>
        <taxon>Porphyridiales</taxon>
        <taxon>Porphyridiaceae</taxon>
        <taxon>Porphyridium</taxon>
    </lineage>
</organism>
<evidence type="ECO:0000256" key="14">
    <source>
        <dbReference type="SAM" id="Phobius"/>
    </source>
</evidence>
<evidence type="ECO:0000256" key="6">
    <source>
        <dbReference type="ARBA" id="ARBA00022989"/>
    </source>
</evidence>
<evidence type="ECO:0000256" key="8">
    <source>
        <dbReference type="ARBA" id="ARBA00023004"/>
    </source>
</evidence>
<dbReference type="CDD" id="cd03505">
    <property type="entry name" value="Delta9-FADS-like"/>
    <property type="match status" value="1"/>
</dbReference>
<keyword evidence="5" id="KW-0276">Fatty acid metabolism</keyword>
<evidence type="ECO:0000313" key="17">
    <source>
        <dbReference type="Proteomes" id="UP000324585"/>
    </source>
</evidence>
<dbReference type="PRINTS" id="PR00075">
    <property type="entry name" value="FACDDSATRASE"/>
</dbReference>
<dbReference type="OrthoDB" id="10260134at2759"/>
<dbReference type="GO" id="GO:0016020">
    <property type="term" value="C:membrane"/>
    <property type="evidence" value="ECO:0007669"/>
    <property type="project" value="UniProtKB-SubCell"/>
</dbReference>
<keyword evidence="6 14" id="KW-1133">Transmembrane helix</keyword>
<keyword evidence="11 12" id="KW-0275">Fatty acid biosynthesis</keyword>
<feature type="domain" description="Fatty acid desaturase" evidence="15">
    <location>
        <begin position="118"/>
        <end position="325"/>
    </location>
</feature>
<name>A0A5J4YMV4_PORPP</name>
<evidence type="ECO:0000256" key="5">
    <source>
        <dbReference type="ARBA" id="ARBA00022832"/>
    </source>
</evidence>
<evidence type="ECO:0000256" key="4">
    <source>
        <dbReference type="ARBA" id="ARBA00022692"/>
    </source>
</evidence>
<accession>A0A5J4YMV4</accession>
<dbReference type="PANTHER" id="PTHR11351:SF31">
    <property type="entry name" value="DESATURASE 1, ISOFORM A-RELATED"/>
    <property type="match status" value="1"/>
</dbReference>
<keyword evidence="8" id="KW-0408">Iron</keyword>
<evidence type="ECO:0000256" key="3">
    <source>
        <dbReference type="ARBA" id="ARBA00022516"/>
    </source>
</evidence>
<feature type="compositionally biased region" description="Basic and acidic residues" evidence="13">
    <location>
        <begin position="1"/>
        <end position="12"/>
    </location>
</feature>
<evidence type="ECO:0000256" key="13">
    <source>
        <dbReference type="SAM" id="MobiDB-lite"/>
    </source>
</evidence>
<comment type="caution">
    <text evidence="16">The sequence shown here is derived from an EMBL/GenBank/DDBJ whole genome shotgun (WGS) entry which is preliminary data.</text>
</comment>
<evidence type="ECO:0000256" key="12">
    <source>
        <dbReference type="RuleBase" id="RU000581"/>
    </source>
</evidence>
<dbReference type="AlphaFoldDB" id="A0A5J4YMV4"/>
<evidence type="ECO:0000256" key="2">
    <source>
        <dbReference type="ARBA" id="ARBA00009295"/>
    </source>
</evidence>